<evidence type="ECO:0000256" key="3">
    <source>
        <dbReference type="ARBA" id="ARBA00022801"/>
    </source>
</evidence>
<evidence type="ECO:0000259" key="9">
    <source>
        <dbReference type="Pfam" id="PF04083"/>
    </source>
</evidence>
<sequence>MAYKRFNVYKTMMVSSLVIWLALRYQQLPIQKETKLSLGYPQKSLMNFTELANAYGYESEEHIVETEDGYLLTVFRMRAPGKERGTPTLLMHGLLQSADSFADAGPAAGLAYLLADAGHDLWLGNVRGNYYSRAHTRLQPEDTAFWNFCVDEIGRYDVPAMVDYVLQQTATSKLNYIGYSQGAGAYIIMCSERPDYCNKAQVMIGLAPAARQLNTSSRLYKLLTTTLMKMEWFLTSTGVVELFSKGSLSQEFVAFFCQLNHITDKLCATGMNMFDSVDSLHPGSVTNETTRTLFGHFPAGTSLHNMAWYGQVMNTDRYGKFDYGKERNLALYGTAFPPDYNLTAVTVPVVAIYGRNDGLVDTKDVEWLLARLPNVLEAVVVKDPRWNHLDVTYSQYTGEMIFPKINEYLLKYSSS</sequence>
<dbReference type="OrthoDB" id="9974421at2759"/>
<dbReference type="AlphaFoldDB" id="A0A921YQN5"/>
<reference evidence="10" key="1">
    <citation type="journal article" date="2016" name="Insect Biochem. Mol. Biol.">
        <title>Multifaceted biological insights from a draft genome sequence of the tobacco hornworm moth, Manduca sexta.</title>
        <authorList>
            <person name="Kanost M.R."/>
            <person name="Arrese E.L."/>
            <person name="Cao X."/>
            <person name="Chen Y.R."/>
            <person name="Chellapilla S."/>
            <person name="Goldsmith M.R."/>
            <person name="Grosse-Wilde E."/>
            <person name="Heckel D.G."/>
            <person name="Herndon N."/>
            <person name="Jiang H."/>
            <person name="Papanicolaou A."/>
            <person name="Qu J."/>
            <person name="Soulages J.L."/>
            <person name="Vogel H."/>
            <person name="Walters J."/>
            <person name="Waterhouse R.M."/>
            <person name="Ahn S.J."/>
            <person name="Almeida F.C."/>
            <person name="An C."/>
            <person name="Aqrawi P."/>
            <person name="Bretschneider A."/>
            <person name="Bryant W.B."/>
            <person name="Bucks S."/>
            <person name="Chao H."/>
            <person name="Chevignon G."/>
            <person name="Christen J.M."/>
            <person name="Clarke D.F."/>
            <person name="Dittmer N.T."/>
            <person name="Ferguson L.C.F."/>
            <person name="Garavelou S."/>
            <person name="Gordon K.H.J."/>
            <person name="Gunaratna R.T."/>
            <person name="Han Y."/>
            <person name="Hauser F."/>
            <person name="He Y."/>
            <person name="Heidel-Fischer H."/>
            <person name="Hirsh A."/>
            <person name="Hu Y."/>
            <person name="Jiang H."/>
            <person name="Kalra D."/>
            <person name="Klinner C."/>
            <person name="Konig C."/>
            <person name="Kovar C."/>
            <person name="Kroll A.R."/>
            <person name="Kuwar S.S."/>
            <person name="Lee S.L."/>
            <person name="Lehman R."/>
            <person name="Li K."/>
            <person name="Li Z."/>
            <person name="Liang H."/>
            <person name="Lovelace S."/>
            <person name="Lu Z."/>
            <person name="Mansfield J.H."/>
            <person name="McCulloch K.J."/>
            <person name="Mathew T."/>
            <person name="Morton B."/>
            <person name="Muzny D.M."/>
            <person name="Neunemann D."/>
            <person name="Ongeri F."/>
            <person name="Pauchet Y."/>
            <person name="Pu L.L."/>
            <person name="Pyrousis I."/>
            <person name="Rao X.J."/>
            <person name="Redding A."/>
            <person name="Roesel C."/>
            <person name="Sanchez-Gracia A."/>
            <person name="Schaack S."/>
            <person name="Shukla A."/>
            <person name="Tetreau G."/>
            <person name="Wang Y."/>
            <person name="Xiong G.H."/>
            <person name="Traut W."/>
            <person name="Walsh T.K."/>
            <person name="Worley K.C."/>
            <person name="Wu D."/>
            <person name="Wu W."/>
            <person name="Wu Y.Q."/>
            <person name="Zhang X."/>
            <person name="Zou Z."/>
            <person name="Zucker H."/>
            <person name="Briscoe A.D."/>
            <person name="Burmester T."/>
            <person name="Clem R.J."/>
            <person name="Feyereisen R."/>
            <person name="Grimmelikhuijzen C.J.P."/>
            <person name="Hamodrakas S.J."/>
            <person name="Hansson B.S."/>
            <person name="Huguet E."/>
            <person name="Jermiin L.S."/>
            <person name="Lan Q."/>
            <person name="Lehman H.K."/>
            <person name="Lorenzen M."/>
            <person name="Merzendorfer H."/>
            <person name="Michalopoulos I."/>
            <person name="Morton D.B."/>
            <person name="Muthukrishnan S."/>
            <person name="Oakeshott J.G."/>
            <person name="Palmer W."/>
            <person name="Park Y."/>
            <person name="Passarelli A.L."/>
            <person name="Rozas J."/>
            <person name="Schwartz L.M."/>
            <person name="Smith W."/>
            <person name="Southgate A."/>
            <person name="Vilcinskas A."/>
            <person name="Vogt R."/>
            <person name="Wang P."/>
            <person name="Werren J."/>
            <person name="Yu X.Q."/>
            <person name="Zhou J.J."/>
            <person name="Brown S.J."/>
            <person name="Scherer S.E."/>
            <person name="Richards S."/>
            <person name="Blissard G.W."/>
        </authorList>
    </citation>
    <scope>NUCLEOTIDE SEQUENCE</scope>
</reference>
<dbReference type="PIRSF" id="PIRSF000862">
    <property type="entry name" value="Steryl_ester_lip"/>
    <property type="match status" value="1"/>
</dbReference>
<evidence type="ECO:0000256" key="7">
    <source>
        <dbReference type="PIRNR" id="PIRNR000862"/>
    </source>
</evidence>
<dbReference type="SUPFAM" id="SSF53474">
    <property type="entry name" value="alpha/beta-Hydrolases"/>
    <property type="match status" value="1"/>
</dbReference>
<feature type="domain" description="Partial AB-hydrolase lipase" evidence="9">
    <location>
        <begin position="49"/>
        <end position="102"/>
    </location>
</feature>
<evidence type="ECO:0000256" key="8">
    <source>
        <dbReference type="PIRSR" id="PIRSR000862-1"/>
    </source>
</evidence>
<keyword evidence="3 7" id="KW-0378">Hydrolase</keyword>
<dbReference type="Gene3D" id="3.40.50.1820">
    <property type="entry name" value="alpha/beta hydrolase"/>
    <property type="match status" value="1"/>
</dbReference>
<feature type="active site" description="Charge relay system" evidence="8">
    <location>
        <position position="388"/>
    </location>
</feature>
<dbReference type="Pfam" id="PF04083">
    <property type="entry name" value="Abhydro_lipase"/>
    <property type="match status" value="1"/>
</dbReference>
<organism evidence="10 11">
    <name type="scientific">Manduca sexta</name>
    <name type="common">Tobacco hawkmoth</name>
    <name type="synonym">Tobacco hornworm</name>
    <dbReference type="NCBI Taxonomy" id="7130"/>
    <lineage>
        <taxon>Eukaryota</taxon>
        <taxon>Metazoa</taxon>
        <taxon>Ecdysozoa</taxon>
        <taxon>Arthropoda</taxon>
        <taxon>Hexapoda</taxon>
        <taxon>Insecta</taxon>
        <taxon>Pterygota</taxon>
        <taxon>Neoptera</taxon>
        <taxon>Endopterygota</taxon>
        <taxon>Lepidoptera</taxon>
        <taxon>Glossata</taxon>
        <taxon>Ditrysia</taxon>
        <taxon>Bombycoidea</taxon>
        <taxon>Sphingidae</taxon>
        <taxon>Sphinginae</taxon>
        <taxon>Sphingini</taxon>
        <taxon>Manduca</taxon>
    </lineage>
</organism>
<evidence type="ECO:0000256" key="5">
    <source>
        <dbReference type="ARBA" id="ARBA00023098"/>
    </source>
</evidence>
<keyword evidence="5" id="KW-0443">Lipid metabolism</keyword>
<evidence type="ECO:0000256" key="4">
    <source>
        <dbReference type="ARBA" id="ARBA00022963"/>
    </source>
</evidence>
<evidence type="ECO:0000256" key="2">
    <source>
        <dbReference type="ARBA" id="ARBA00022729"/>
    </source>
</evidence>
<comment type="caution">
    <text evidence="10">The sequence shown here is derived from an EMBL/GenBank/DDBJ whole genome shotgun (WGS) entry which is preliminary data.</text>
</comment>
<protein>
    <recommendedName>
        <fullName evidence="7">Lipase</fullName>
    </recommendedName>
</protein>
<name>A0A921YQN5_MANSE</name>
<dbReference type="GO" id="GO:0016042">
    <property type="term" value="P:lipid catabolic process"/>
    <property type="evidence" value="ECO:0007669"/>
    <property type="project" value="UniProtKB-KW"/>
</dbReference>
<evidence type="ECO:0000313" key="11">
    <source>
        <dbReference type="Proteomes" id="UP000791440"/>
    </source>
</evidence>
<feature type="active site" description="Nucleophile" evidence="8">
    <location>
        <position position="180"/>
    </location>
</feature>
<dbReference type="InterPro" id="IPR025483">
    <property type="entry name" value="Lipase_euk"/>
</dbReference>
<dbReference type="PANTHER" id="PTHR11005">
    <property type="entry name" value="LYSOSOMAL ACID LIPASE-RELATED"/>
    <property type="match status" value="1"/>
</dbReference>
<keyword evidence="11" id="KW-1185">Reference proteome</keyword>
<reference evidence="10" key="2">
    <citation type="submission" date="2020-12" db="EMBL/GenBank/DDBJ databases">
        <authorList>
            <person name="Kanost M."/>
        </authorList>
    </citation>
    <scope>NUCLEOTIDE SEQUENCE</scope>
</reference>
<evidence type="ECO:0000313" key="10">
    <source>
        <dbReference type="EMBL" id="KAG6443682.1"/>
    </source>
</evidence>
<evidence type="ECO:0000256" key="1">
    <source>
        <dbReference type="ARBA" id="ARBA00010701"/>
    </source>
</evidence>
<accession>A0A921YQN5</accession>
<proteinExistence type="inferred from homology"/>
<evidence type="ECO:0000256" key="6">
    <source>
        <dbReference type="ARBA" id="ARBA00023180"/>
    </source>
</evidence>
<dbReference type="EMBL" id="JH668304">
    <property type="protein sequence ID" value="KAG6443682.1"/>
    <property type="molecule type" value="Genomic_DNA"/>
</dbReference>
<dbReference type="InterPro" id="IPR006693">
    <property type="entry name" value="AB_hydrolase_lipase"/>
</dbReference>
<dbReference type="FunFam" id="3.40.50.1820:FF:000057">
    <property type="entry name" value="Lipase"/>
    <property type="match status" value="1"/>
</dbReference>
<gene>
    <name evidence="10" type="ORF">O3G_MSEX002962</name>
</gene>
<comment type="similarity">
    <text evidence="1 7">Belongs to the AB hydrolase superfamily. Lipase family.</text>
</comment>
<feature type="active site" description="Charge relay system" evidence="8">
    <location>
        <position position="357"/>
    </location>
</feature>
<keyword evidence="6" id="KW-0325">Glycoprotein</keyword>
<dbReference type="GO" id="GO:0016788">
    <property type="term" value="F:hydrolase activity, acting on ester bonds"/>
    <property type="evidence" value="ECO:0007669"/>
    <property type="project" value="InterPro"/>
</dbReference>
<dbReference type="InterPro" id="IPR029058">
    <property type="entry name" value="AB_hydrolase_fold"/>
</dbReference>
<dbReference type="Proteomes" id="UP000791440">
    <property type="component" value="Unassembled WGS sequence"/>
</dbReference>
<keyword evidence="4 7" id="KW-0442">Lipid degradation</keyword>
<keyword evidence="2" id="KW-0732">Signal</keyword>